<dbReference type="CDD" id="cd01949">
    <property type="entry name" value="GGDEF"/>
    <property type="match status" value="1"/>
</dbReference>
<keyword evidence="5 8" id="KW-1133">Transmembrane helix</keyword>
<dbReference type="GO" id="GO:0007165">
    <property type="term" value="P:signal transduction"/>
    <property type="evidence" value="ECO:0007669"/>
    <property type="project" value="UniProtKB-ARBA"/>
</dbReference>
<dbReference type="Pfam" id="PF03924">
    <property type="entry name" value="CHASE"/>
    <property type="match status" value="1"/>
</dbReference>
<dbReference type="InterPro" id="IPR043128">
    <property type="entry name" value="Rev_trsase/Diguanyl_cyclase"/>
</dbReference>
<dbReference type="EC" id="2.7.7.65" evidence="3"/>
<dbReference type="GO" id="GO:0016020">
    <property type="term" value="C:membrane"/>
    <property type="evidence" value="ECO:0007669"/>
    <property type="project" value="UniProtKB-SubCell"/>
</dbReference>
<accession>A0A9X1ZGU1</accession>
<dbReference type="SMART" id="SM00267">
    <property type="entry name" value="GGDEF"/>
    <property type="match status" value="1"/>
</dbReference>
<dbReference type="PROSITE" id="PS50887">
    <property type="entry name" value="GGDEF"/>
    <property type="match status" value="1"/>
</dbReference>
<evidence type="ECO:0000256" key="8">
    <source>
        <dbReference type="SAM" id="Phobius"/>
    </source>
</evidence>
<protein>
    <recommendedName>
        <fullName evidence="3">diguanylate cyclase</fullName>
        <ecNumber evidence="3">2.7.7.65</ecNumber>
    </recommendedName>
</protein>
<dbReference type="SUPFAM" id="SSF55073">
    <property type="entry name" value="Nucleotide cyclase"/>
    <property type="match status" value="1"/>
</dbReference>
<evidence type="ECO:0000256" key="1">
    <source>
        <dbReference type="ARBA" id="ARBA00001946"/>
    </source>
</evidence>
<evidence type="ECO:0000259" key="10">
    <source>
        <dbReference type="PROSITE" id="PS50887"/>
    </source>
</evidence>
<feature type="domain" description="CHASE" evidence="9">
    <location>
        <begin position="97"/>
        <end position="185"/>
    </location>
</feature>
<comment type="cofactor">
    <cofactor evidence="1">
        <name>Mg(2+)</name>
        <dbReference type="ChEBI" id="CHEBI:18420"/>
    </cofactor>
</comment>
<dbReference type="EMBL" id="JAKILB010000008">
    <property type="protein sequence ID" value="MCL1139725.1"/>
    <property type="molecule type" value="Genomic_DNA"/>
</dbReference>
<evidence type="ECO:0000256" key="6">
    <source>
        <dbReference type="ARBA" id="ARBA00023136"/>
    </source>
</evidence>
<evidence type="ECO:0000256" key="7">
    <source>
        <dbReference type="ARBA" id="ARBA00034247"/>
    </source>
</evidence>
<proteinExistence type="predicted"/>
<dbReference type="Pfam" id="PF00990">
    <property type="entry name" value="GGDEF"/>
    <property type="match status" value="1"/>
</dbReference>
<dbReference type="RefSeq" id="WP_248950813.1">
    <property type="nucleotide sequence ID" value="NZ_JAKILB010000008.1"/>
</dbReference>
<dbReference type="InterPro" id="IPR042240">
    <property type="entry name" value="CHASE_sf"/>
</dbReference>
<evidence type="ECO:0000256" key="5">
    <source>
        <dbReference type="ARBA" id="ARBA00022989"/>
    </source>
</evidence>
<name>A0A9X1ZGU1_9GAMM</name>
<dbReference type="Gene3D" id="3.30.450.350">
    <property type="entry name" value="CHASE domain"/>
    <property type="match status" value="1"/>
</dbReference>
<evidence type="ECO:0000256" key="4">
    <source>
        <dbReference type="ARBA" id="ARBA00022692"/>
    </source>
</evidence>
<feature type="domain" description="GGDEF" evidence="10">
    <location>
        <begin position="312"/>
        <end position="442"/>
    </location>
</feature>
<comment type="catalytic activity">
    <reaction evidence="7">
        <text>2 GTP = 3',3'-c-di-GMP + 2 diphosphate</text>
        <dbReference type="Rhea" id="RHEA:24898"/>
        <dbReference type="ChEBI" id="CHEBI:33019"/>
        <dbReference type="ChEBI" id="CHEBI:37565"/>
        <dbReference type="ChEBI" id="CHEBI:58805"/>
        <dbReference type="EC" id="2.7.7.65"/>
    </reaction>
</comment>
<dbReference type="FunFam" id="3.30.70.270:FF:000001">
    <property type="entry name" value="Diguanylate cyclase domain protein"/>
    <property type="match status" value="1"/>
</dbReference>
<dbReference type="SMART" id="SM01079">
    <property type="entry name" value="CHASE"/>
    <property type="match status" value="1"/>
</dbReference>
<dbReference type="GO" id="GO:0052621">
    <property type="term" value="F:diguanylate cyclase activity"/>
    <property type="evidence" value="ECO:0007669"/>
    <property type="project" value="UniProtKB-EC"/>
</dbReference>
<dbReference type="PROSITE" id="PS50839">
    <property type="entry name" value="CHASE"/>
    <property type="match status" value="1"/>
</dbReference>
<comment type="caution">
    <text evidence="11">The sequence shown here is derived from an EMBL/GenBank/DDBJ whole genome shotgun (WGS) entry which is preliminary data.</text>
</comment>
<dbReference type="InterPro" id="IPR029787">
    <property type="entry name" value="Nucleotide_cyclase"/>
</dbReference>
<evidence type="ECO:0000256" key="3">
    <source>
        <dbReference type="ARBA" id="ARBA00012528"/>
    </source>
</evidence>
<keyword evidence="6 8" id="KW-0472">Membrane</keyword>
<reference evidence="11" key="1">
    <citation type="submission" date="2022-01" db="EMBL/GenBank/DDBJ databases">
        <title>Whole genome-based taxonomy of the Shewanellaceae.</title>
        <authorList>
            <person name="Martin-Rodriguez A.J."/>
        </authorList>
    </citation>
    <scope>NUCLEOTIDE SEQUENCE</scope>
    <source>
        <strain evidence="11">KCTC 23973</strain>
    </source>
</reference>
<dbReference type="Proteomes" id="UP001139293">
    <property type="component" value="Unassembled WGS sequence"/>
</dbReference>
<evidence type="ECO:0000313" key="11">
    <source>
        <dbReference type="EMBL" id="MCL1139725.1"/>
    </source>
</evidence>
<keyword evidence="4 8" id="KW-0812">Transmembrane</keyword>
<keyword evidence="12" id="KW-1185">Reference proteome</keyword>
<feature type="transmembrane region" description="Helical" evidence="8">
    <location>
        <begin position="244"/>
        <end position="263"/>
    </location>
</feature>
<gene>
    <name evidence="11" type="ORF">L2740_14345</name>
</gene>
<dbReference type="PANTHER" id="PTHR45138:SF9">
    <property type="entry name" value="DIGUANYLATE CYCLASE DGCM-RELATED"/>
    <property type="match status" value="1"/>
</dbReference>
<organism evidence="11 12">
    <name type="scientific">Shewanella pneumatophori</name>
    <dbReference type="NCBI Taxonomy" id="314092"/>
    <lineage>
        <taxon>Bacteria</taxon>
        <taxon>Pseudomonadati</taxon>
        <taxon>Pseudomonadota</taxon>
        <taxon>Gammaproteobacteria</taxon>
        <taxon>Alteromonadales</taxon>
        <taxon>Shewanellaceae</taxon>
        <taxon>Shewanella</taxon>
    </lineage>
</organism>
<sequence length="442" mass="49912">MLKKVFVFLLFIALILITEIIVFSVDKIRNDNRLSLVVADLNKAMELIFNGALISSEVLKEYVKVSGDNNITREKFEQISQELLKSHSQVDSILLLPNGVVSYVYPHTGNENAIGYNVLSDENRKRGSMEAISKDDVIIIGPLKLVENNKPAFLVRRTIRNSNGFWGVSTSVVYLETILSTIESVVSKHGIEDYYIAGYNPDTQEDYEKIIISKGDVEKIELLSVVNIFNTKWQFSISKINTESYVKIFLFLSLLGFLLLFLLPSIRYCKKYEGSEREKRILENDAYTDYLTGLSNRRGFEHRISHLDTSVTNGSVAIFDIDFFKKINDTHGHDVGDSVLVGFANLCKMHISDSFVLSRSGGEEFILLMPLTKIEDAKVQCERLKIIISKEKFTLDTAVIGITMSVGLAFFTHTKDIKVALTLADKALYRAKQEGRDRVCIG</sequence>
<evidence type="ECO:0000313" key="12">
    <source>
        <dbReference type="Proteomes" id="UP001139293"/>
    </source>
</evidence>
<dbReference type="Gene3D" id="3.30.70.270">
    <property type="match status" value="1"/>
</dbReference>
<dbReference type="InterPro" id="IPR050469">
    <property type="entry name" value="Diguanylate_Cyclase"/>
</dbReference>
<evidence type="ECO:0000256" key="2">
    <source>
        <dbReference type="ARBA" id="ARBA00004370"/>
    </source>
</evidence>
<dbReference type="NCBIfam" id="TIGR00254">
    <property type="entry name" value="GGDEF"/>
    <property type="match status" value="1"/>
</dbReference>
<comment type="subcellular location">
    <subcellularLocation>
        <location evidence="2">Membrane</location>
    </subcellularLocation>
</comment>
<dbReference type="AlphaFoldDB" id="A0A9X1ZGU1"/>
<dbReference type="InterPro" id="IPR000160">
    <property type="entry name" value="GGDEF_dom"/>
</dbReference>
<dbReference type="PANTHER" id="PTHR45138">
    <property type="entry name" value="REGULATORY COMPONENTS OF SENSORY TRANSDUCTION SYSTEM"/>
    <property type="match status" value="1"/>
</dbReference>
<dbReference type="InterPro" id="IPR006189">
    <property type="entry name" value="CHASE_dom"/>
</dbReference>
<evidence type="ECO:0000259" key="9">
    <source>
        <dbReference type="PROSITE" id="PS50839"/>
    </source>
</evidence>